<evidence type="ECO:0000313" key="2">
    <source>
        <dbReference type="EnsemblPlants" id="KQK07638"/>
    </source>
</evidence>
<accession>A0A0Q3MTG8</accession>
<dbReference type="InParanoid" id="A0A0Q3MTG8"/>
<dbReference type="Gramene" id="KQK07638">
    <property type="protein sequence ID" value="KQK07638"/>
    <property type="gene ID" value="BRADI_2g36735v3"/>
</dbReference>
<gene>
    <name evidence="1" type="ORF">BRADI_2g36735v3</name>
</gene>
<reference evidence="1" key="2">
    <citation type="submission" date="2017-06" db="EMBL/GenBank/DDBJ databases">
        <title>WGS assembly of Brachypodium distachyon.</title>
        <authorList>
            <consortium name="The International Brachypodium Initiative"/>
            <person name="Lucas S."/>
            <person name="Harmon-Smith M."/>
            <person name="Lail K."/>
            <person name="Tice H."/>
            <person name="Grimwood J."/>
            <person name="Bruce D."/>
            <person name="Barry K."/>
            <person name="Shu S."/>
            <person name="Lindquist E."/>
            <person name="Wang M."/>
            <person name="Pitluck S."/>
            <person name="Vogel J.P."/>
            <person name="Garvin D.F."/>
            <person name="Mockler T.C."/>
            <person name="Schmutz J."/>
            <person name="Rokhsar D."/>
            <person name="Bevan M.W."/>
        </authorList>
    </citation>
    <scope>NUCLEOTIDE SEQUENCE</scope>
    <source>
        <strain evidence="1">Bd21</strain>
    </source>
</reference>
<dbReference type="AlphaFoldDB" id="A0A0Q3MTG8"/>
<dbReference type="EMBL" id="CM000881">
    <property type="protein sequence ID" value="KQK07638.1"/>
    <property type="molecule type" value="Genomic_DNA"/>
</dbReference>
<dbReference type="Proteomes" id="UP000008810">
    <property type="component" value="Chromosome 2"/>
</dbReference>
<name>A0A0Q3MTG8_BRADI</name>
<keyword evidence="3" id="KW-1185">Reference proteome</keyword>
<evidence type="ECO:0000313" key="3">
    <source>
        <dbReference type="Proteomes" id="UP000008810"/>
    </source>
</evidence>
<reference evidence="2" key="3">
    <citation type="submission" date="2018-08" db="UniProtKB">
        <authorList>
            <consortium name="EnsemblPlants"/>
        </authorList>
    </citation>
    <scope>IDENTIFICATION</scope>
    <source>
        <strain evidence="2">cv. Bd21</strain>
    </source>
</reference>
<sequence>MKREASFLFLRGPLQEHRSTPSPSLPYSTPPTIHDPSRLIWDRGTGVYILAYEHVCFNFYVVTDTASECCWGLGISIPF</sequence>
<reference evidence="1 2" key="1">
    <citation type="journal article" date="2010" name="Nature">
        <title>Genome sequencing and analysis of the model grass Brachypodium distachyon.</title>
        <authorList>
            <consortium name="International Brachypodium Initiative"/>
        </authorList>
    </citation>
    <scope>NUCLEOTIDE SEQUENCE [LARGE SCALE GENOMIC DNA]</scope>
    <source>
        <strain evidence="1 2">Bd21</strain>
    </source>
</reference>
<organism evidence="1">
    <name type="scientific">Brachypodium distachyon</name>
    <name type="common">Purple false brome</name>
    <name type="synonym">Trachynia distachya</name>
    <dbReference type="NCBI Taxonomy" id="15368"/>
    <lineage>
        <taxon>Eukaryota</taxon>
        <taxon>Viridiplantae</taxon>
        <taxon>Streptophyta</taxon>
        <taxon>Embryophyta</taxon>
        <taxon>Tracheophyta</taxon>
        <taxon>Spermatophyta</taxon>
        <taxon>Magnoliopsida</taxon>
        <taxon>Liliopsida</taxon>
        <taxon>Poales</taxon>
        <taxon>Poaceae</taxon>
        <taxon>BOP clade</taxon>
        <taxon>Pooideae</taxon>
        <taxon>Stipodae</taxon>
        <taxon>Brachypodieae</taxon>
        <taxon>Brachypodium</taxon>
    </lineage>
</organism>
<proteinExistence type="predicted"/>
<evidence type="ECO:0000313" key="1">
    <source>
        <dbReference type="EMBL" id="KQK07638.1"/>
    </source>
</evidence>
<protein>
    <submittedName>
        <fullName evidence="1 2">Uncharacterized protein</fullName>
    </submittedName>
</protein>
<dbReference type="EnsemblPlants" id="KQK07638">
    <property type="protein sequence ID" value="KQK07638"/>
    <property type="gene ID" value="BRADI_2g36735v3"/>
</dbReference>